<gene>
    <name evidence="1" type="ORF">AW08_01636</name>
</gene>
<sequence>MGRFNGVVTRYLENDIGWHRWLDGKEQEGARRFLADAISR</sequence>
<accession>A0A011MZN0</accession>
<proteinExistence type="predicted"/>
<comment type="caution">
    <text evidence="1">The sequence shown here is derived from an EMBL/GenBank/DDBJ whole genome shotgun (WGS) entry which is preliminary data.</text>
</comment>
<name>A0A011MZN0_9PROT</name>
<dbReference type="EMBL" id="JFAX01000007">
    <property type="protein sequence ID" value="EXI68031.1"/>
    <property type="molecule type" value="Genomic_DNA"/>
</dbReference>
<evidence type="ECO:0000313" key="1">
    <source>
        <dbReference type="EMBL" id="EXI68031.1"/>
    </source>
</evidence>
<reference evidence="1" key="1">
    <citation type="submission" date="2014-02" db="EMBL/GenBank/DDBJ databases">
        <title>Expanding our view of genomic diversity in Candidatus Accumulibacter clades.</title>
        <authorList>
            <person name="Skennerton C.T."/>
            <person name="Barr J.J."/>
            <person name="Slater F.R."/>
            <person name="Bond P.L."/>
            <person name="Tyson G.W."/>
        </authorList>
    </citation>
    <scope>NUCLEOTIDE SEQUENCE [LARGE SCALE GENOMIC DNA]</scope>
</reference>
<dbReference type="PATRIC" id="fig|1454001.3.peg.1559"/>
<dbReference type="AlphaFoldDB" id="A0A011MZN0"/>
<keyword evidence="2" id="KW-1185">Reference proteome</keyword>
<dbReference type="Proteomes" id="UP000020218">
    <property type="component" value="Unassembled WGS sequence"/>
</dbReference>
<protein>
    <submittedName>
        <fullName evidence="1">Uncharacterized protein</fullName>
    </submittedName>
</protein>
<evidence type="ECO:0000313" key="2">
    <source>
        <dbReference type="Proteomes" id="UP000020218"/>
    </source>
</evidence>
<organism evidence="1 2">
    <name type="scientific">Candidatus Accumulibacter adjunctus</name>
    <dbReference type="NCBI Taxonomy" id="1454001"/>
    <lineage>
        <taxon>Bacteria</taxon>
        <taxon>Pseudomonadati</taxon>
        <taxon>Pseudomonadota</taxon>
        <taxon>Betaproteobacteria</taxon>
        <taxon>Candidatus Accumulibacter</taxon>
    </lineage>
</organism>